<accession>A0A0T6BQ68</accession>
<dbReference type="STRING" id="1664069.BGLY_1945"/>
<reference evidence="2 6" key="4">
    <citation type="submission" date="2023-03" db="EMBL/GenBank/DDBJ databases">
        <title>Agriculturally important microbes genome sequencing.</title>
        <authorList>
            <person name="Dunlap C."/>
        </authorList>
    </citation>
    <scope>NUCLEOTIDE SEQUENCE [LARGE SCALE GENOMIC DNA]</scope>
    <source>
        <strain evidence="2 6">CBP-3203</strain>
    </source>
</reference>
<sequence>MSNMVEHMTKIFRTLINDSELNRLLYYKDNPLSPDLPDVQDLEGYEVETTVEEDGKVRIIPPIFKTIFKRAPKTDDITESPICRVCMYLGSGLSKPSNQSYLLMDQDLHIDVYTHIETYEENEFRSLKILDRLSELLFNKNIAGFGKAMAPKRMLIGNPPAGYLGYKMIFTFGAMK</sequence>
<evidence type="ECO:0000313" key="5">
    <source>
        <dbReference type="Proteomes" id="UP000288675"/>
    </source>
</evidence>
<gene>
    <name evidence="1" type="ORF">AB447_216870</name>
    <name evidence="3" type="ORF">EQZ20_09985</name>
    <name evidence="2" type="ORF">P8828_21590</name>
</gene>
<proteinExistence type="predicted"/>
<evidence type="ECO:0000313" key="4">
    <source>
        <dbReference type="Proteomes" id="UP000036168"/>
    </source>
</evidence>
<dbReference type="EMBL" id="LECW02000016">
    <property type="protein sequence ID" value="KRT93781.1"/>
    <property type="molecule type" value="Genomic_DNA"/>
</dbReference>
<dbReference type="KEGG" id="bgy:BGLY_1945"/>
<dbReference type="AlphaFoldDB" id="A0A0T6BQ68"/>
<evidence type="ECO:0000313" key="6">
    <source>
        <dbReference type="Proteomes" id="UP001341297"/>
    </source>
</evidence>
<reference evidence="1" key="2">
    <citation type="submission" date="2015-10" db="EMBL/GenBank/DDBJ databases">
        <authorList>
            <person name="Dunlap C."/>
        </authorList>
    </citation>
    <scope>NUCLEOTIDE SEQUENCE</scope>
    <source>
        <strain evidence="1">GO-13</strain>
    </source>
</reference>
<dbReference type="Proteomes" id="UP001341297">
    <property type="component" value="Unassembled WGS sequence"/>
</dbReference>
<dbReference type="Proteomes" id="UP000036168">
    <property type="component" value="Unassembled WGS sequence"/>
</dbReference>
<protein>
    <submittedName>
        <fullName evidence="1">Uncharacterized protein</fullName>
    </submittedName>
</protein>
<evidence type="ECO:0000313" key="3">
    <source>
        <dbReference type="EMBL" id="QAT65216.1"/>
    </source>
</evidence>
<dbReference type="EMBL" id="CP035232">
    <property type="protein sequence ID" value="QAT65216.1"/>
    <property type="molecule type" value="Genomic_DNA"/>
</dbReference>
<name>A0A0T6BQ68_9BACI</name>
<keyword evidence="6" id="KW-1185">Reference proteome</keyword>
<evidence type="ECO:0000313" key="1">
    <source>
        <dbReference type="EMBL" id="KRT93781.1"/>
    </source>
</evidence>
<evidence type="ECO:0000313" key="2">
    <source>
        <dbReference type="EMBL" id="MEC0487350.1"/>
    </source>
</evidence>
<dbReference type="RefSeq" id="WP_046132687.1">
    <property type="nucleotide sequence ID" value="NZ_CP023481.1"/>
</dbReference>
<dbReference type="EMBL" id="JARRTL010000030">
    <property type="protein sequence ID" value="MEC0487350.1"/>
    <property type="molecule type" value="Genomic_DNA"/>
</dbReference>
<dbReference type="PATRIC" id="fig|1664069.6.peg.2058"/>
<reference evidence="1 4" key="1">
    <citation type="journal article" date="2015" name="Int. J. Syst. Evol. Microbiol.">
        <title>Bacillus glycinifermentans sp. nov., isolated from fermented soybean paste.</title>
        <authorList>
            <person name="Kim S.J."/>
            <person name="Dunlap C.A."/>
            <person name="Kwon S.W."/>
            <person name="Rooney A.P."/>
        </authorList>
    </citation>
    <scope>NUCLEOTIDE SEQUENCE [LARGE SCALE GENOMIC DNA]</scope>
    <source>
        <strain evidence="1 4">GO-13</strain>
    </source>
</reference>
<dbReference type="GeneID" id="82853012"/>
<dbReference type="Proteomes" id="UP000288675">
    <property type="component" value="Chromosome"/>
</dbReference>
<reference evidence="3 5" key="3">
    <citation type="submission" date="2019-01" db="EMBL/GenBank/DDBJ databases">
        <title>Genome sequence of Bacillus glycinifermentans SRCM103574.</title>
        <authorList>
            <person name="Kong H.-J."/>
            <person name="Jeong S.-Y."/>
            <person name="Jeong D.-Y."/>
        </authorList>
    </citation>
    <scope>NUCLEOTIDE SEQUENCE [LARGE SCALE GENOMIC DNA]</scope>
    <source>
        <strain evidence="3 5">SRCM103574</strain>
    </source>
</reference>
<dbReference type="OrthoDB" id="2733002at2"/>
<organism evidence="1 4">
    <name type="scientific">Bacillus glycinifermentans</name>
    <dbReference type="NCBI Taxonomy" id="1664069"/>
    <lineage>
        <taxon>Bacteria</taxon>
        <taxon>Bacillati</taxon>
        <taxon>Bacillota</taxon>
        <taxon>Bacilli</taxon>
        <taxon>Bacillales</taxon>
        <taxon>Bacillaceae</taxon>
        <taxon>Bacillus</taxon>
    </lineage>
</organism>